<dbReference type="EMBL" id="CP136890">
    <property type="protein sequence ID" value="WOK92545.1"/>
    <property type="molecule type" value="Genomic_DNA"/>
</dbReference>
<reference evidence="2 3" key="1">
    <citation type="submission" date="2023-10" db="EMBL/GenBank/DDBJ databases">
        <title>Chromosome-scale genome assembly provides insights into flower coloration mechanisms of Canna indica.</title>
        <authorList>
            <person name="Li C."/>
        </authorList>
    </citation>
    <scope>NUCLEOTIDE SEQUENCE [LARGE SCALE GENOMIC DNA]</scope>
    <source>
        <tissue evidence="2">Flower</tissue>
    </source>
</reference>
<evidence type="ECO:0000313" key="2">
    <source>
        <dbReference type="EMBL" id="WOK92545.1"/>
    </source>
</evidence>
<feature type="region of interest" description="Disordered" evidence="1">
    <location>
        <begin position="31"/>
        <end position="83"/>
    </location>
</feature>
<dbReference type="Proteomes" id="UP001327560">
    <property type="component" value="Chromosome 1"/>
</dbReference>
<proteinExistence type="predicted"/>
<dbReference type="AlphaFoldDB" id="A0AAQ3Q0S2"/>
<keyword evidence="3" id="KW-1185">Reference proteome</keyword>
<evidence type="ECO:0000256" key="1">
    <source>
        <dbReference type="SAM" id="MobiDB-lite"/>
    </source>
</evidence>
<protein>
    <submittedName>
        <fullName evidence="2">Uncharacterized protein</fullName>
    </submittedName>
</protein>
<feature type="compositionally biased region" description="Basic residues" evidence="1">
    <location>
        <begin position="33"/>
        <end position="55"/>
    </location>
</feature>
<gene>
    <name evidence="2" type="ORF">Cni_G01236</name>
</gene>
<organism evidence="2 3">
    <name type="scientific">Canna indica</name>
    <name type="common">Indian-shot</name>
    <dbReference type="NCBI Taxonomy" id="4628"/>
    <lineage>
        <taxon>Eukaryota</taxon>
        <taxon>Viridiplantae</taxon>
        <taxon>Streptophyta</taxon>
        <taxon>Embryophyta</taxon>
        <taxon>Tracheophyta</taxon>
        <taxon>Spermatophyta</taxon>
        <taxon>Magnoliopsida</taxon>
        <taxon>Liliopsida</taxon>
        <taxon>Zingiberales</taxon>
        <taxon>Cannaceae</taxon>
        <taxon>Canna</taxon>
    </lineage>
</organism>
<name>A0AAQ3Q0S2_9LILI</name>
<accession>A0AAQ3Q0S2</accession>
<evidence type="ECO:0000313" key="3">
    <source>
        <dbReference type="Proteomes" id="UP001327560"/>
    </source>
</evidence>
<sequence length="116" mass="13810">MSYIRFLPFSGEKKDPEDLHMYMSKRVAELKSSRHHFGRKKRRLKLKKNEKKKVSRSTDDRRRRRLIMPAEEHDDAAPDDVKPRLLLSQRPAEPSSLRHLAVASHLHSVERLERVY</sequence>